<dbReference type="InterPro" id="IPR009772">
    <property type="entry name" value="CDC123"/>
</dbReference>
<dbReference type="Proteomes" id="UP001283361">
    <property type="component" value="Unassembled WGS sequence"/>
</dbReference>
<evidence type="ECO:0000256" key="1">
    <source>
        <dbReference type="ARBA" id="ARBA00011047"/>
    </source>
</evidence>
<comment type="caution">
    <text evidence="2">The sequence shown here is derived from an EMBL/GenBank/DDBJ whole genome shotgun (WGS) entry which is preliminary data.</text>
</comment>
<dbReference type="EMBL" id="JAWDGP010005065">
    <property type="protein sequence ID" value="KAK3759835.1"/>
    <property type="molecule type" value="Genomic_DNA"/>
</dbReference>
<accession>A0AAE0YZI3</accession>
<protein>
    <recommendedName>
        <fullName evidence="4">Cell division cycle protein 123 homolog</fullName>
    </recommendedName>
</protein>
<evidence type="ECO:0000313" key="2">
    <source>
        <dbReference type="EMBL" id="KAK3759835.1"/>
    </source>
</evidence>
<name>A0AAE0YZI3_9GAST</name>
<proteinExistence type="inferred from homology"/>
<dbReference type="AlphaFoldDB" id="A0AAE0YZI3"/>
<dbReference type="PANTHER" id="PTHR15323:SF6">
    <property type="entry name" value="CELL DIVISION CYCLE PROTEIN 123 HOMOLOG"/>
    <property type="match status" value="1"/>
</dbReference>
<dbReference type="GO" id="GO:0005737">
    <property type="term" value="C:cytoplasm"/>
    <property type="evidence" value="ECO:0007669"/>
    <property type="project" value="TreeGrafter"/>
</dbReference>
<sequence length="384" mass="44869">MASLEEQLRAVKLKKSLEPQKDFSSPKTAGYISQEEIQSYQMSVLDVNTEEWFELLEDYTFPSRYVPIDIEDAKLFVSIYDRLYAKHDPSVIATIDWREHLSSVESKRIKYLCSCLQEEMDSFLVDKGAEFAFVKLSSRSPKDAPMAQSRFKQMYQNLISQEHLMNLTQVEIENLQVTSLLKAAFQALKMKFADDVIDCCVRSERVYQDLLLALALPSRFRENWIVRQFVDIDVDMEFRGFVHQQRLTALSQYNYLIYSERLANNKDFYTRTISTFFERNIKPKLSNFVKDYIIDFAVCEDVPGAKVWVIEINPFLITTDAALFSWEHERNLLEGSGDHVEFRVVEKPRHGAKAMLPMGMKEMIRENICTFPFFKNCVITHFGF</sequence>
<dbReference type="PANTHER" id="PTHR15323">
    <property type="entry name" value="D123 PROTEIN"/>
    <property type="match status" value="1"/>
</dbReference>
<gene>
    <name evidence="2" type="ORF">RRG08_028837</name>
</gene>
<dbReference type="Pfam" id="PF07065">
    <property type="entry name" value="D123"/>
    <property type="match status" value="1"/>
</dbReference>
<comment type="similarity">
    <text evidence="1">Belongs to the CDC123 family.</text>
</comment>
<evidence type="ECO:0008006" key="4">
    <source>
        <dbReference type="Google" id="ProtNLM"/>
    </source>
</evidence>
<keyword evidence="3" id="KW-1185">Reference proteome</keyword>
<organism evidence="2 3">
    <name type="scientific">Elysia crispata</name>
    <name type="common">lettuce slug</name>
    <dbReference type="NCBI Taxonomy" id="231223"/>
    <lineage>
        <taxon>Eukaryota</taxon>
        <taxon>Metazoa</taxon>
        <taxon>Spiralia</taxon>
        <taxon>Lophotrochozoa</taxon>
        <taxon>Mollusca</taxon>
        <taxon>Gastropoda</taxon>
        <taxon>Heterobranchia</taxon>
        <taxon>Euthyneura</taxon>
        <taxon>Panpulmonata</taxon>
        <taxon>Sacoglossa</taxon>
        <taxon>Placobranchoidea</taxon>
        <taxon>Plakobranchidae</taxon>
        <taxon>Elysia</taxon>
    </lineage>
</organism>
<reference evidence="2" key="1">
    <citation type="journal article" date="2023" name="G3 (Bethesda)">
        <title>A reference genome for the long-term kleptoplast-retaining sea slug Elysia crispata morphotype clarki.</title>
        <authorList>
            <person name="Eastman K.E."/>
            <person name="Pendleton A.L."/>
            <person name="Shaikh M.A."/>
            <person name="Suttiyut T."/>
            <person name="Ogas R."/>
            <person name="Tomko P."/>
            <person name="Gavelis G."/>
            <person name="Widhalm J.R."/>
            <person name="Wisecaver J.H."/>
        </authorList>
    </citation>
    <scope>NUCLEOTIDE SEQUENCE</scope>
    <source>
        <strain evidence="2">ECLA1</strain>
    </source>
</reference>
<evidence type="ECO:0000313" key="3">
    <source>
        <dbReference type="Proteomes" id="UP001283361"/>
    </source>
</evidence>